<feature type="domain" description="Glycosyltransferase 2-like" evidence="2">
    <location>
        <begin position="4"/>
        <end position="166"/>
    </location>
</feature>
<gene>
    <name evidence="3" type="ORF">SAMN05444420_10910</name>
</gene>
<sequence length="333" mass="38123">MKYSLIVPVYNRPEEIKELLESIAEQTYTGDFETLIIEDGSSISSQEVVASFADKTKVIYLYKENSGPGDSRNYGMQRASGDYFIILDSDCLLPPHYLESVDDFLLQHYVDCFGGPDAATDQFTDIQKAINYAMTSFLTTGGIRGSKRSMGKFEPRSFNMGLSRKAFEVTGGFGRIHPGEDPDLSIRLWKAGLQTAFVEEAFVYHKRRISWYKYYVQVKKFGQTRAILNRWHEQSRKLVHYLPTLFLIGFLVSLGLLAIGQWGFIFVYIAYFLLIFADSKRINHSSKIGFLSVWAVCIQFYSYGTGFLGATLRLFLSRKSPEELFPKLFFKHK</sequence>
<comment type="caution">
    <text evidence="3">The sequence shown here is derived from an EMBL/GenBank/DDBJ whole genome shotgun (WGS) entry which is preliminary data.</text>
</comment>
<keyword evidence="4" id="KW-1185">Reference proteome</keyword>
<dbReference type="EMBL" id="FNND01000009">
    <property type="protein sequence ID" value="SDX12282.1"/>
    <property type="molecule type" value="Genomic_DNA"/>
</dbReference>
<dbReference type="AlphaFoldDB" id="A0A1H2Z4C4"/>
<evidence type="ECO:0000256" key="1">
    <source>
        <dbReference type="SAM" id="Phobius"/>
    </source>
</evidence>
<accession>A0A1H2Z4C4</accession>
<dbReference type="Pfam" id="PF00535">
    <property type="entry name" value="Glycos_transf_2"/>
    <property type="match status" value="1"/>
</dbReference>
<proteinExistence type="predicted"/>
<dbReference type="PANTHER" id="PTHR22916:SF64">
    <property type="entry name" value="TRANSFERASE, PUTATIVE-RELATED"/>
    <property type="match status" value="1"/>
</dbReference>
<dbReference type="InterPro" id="IPR029044">
    <property type="entry name" value="Nucleotide-diphossugar_trans"/>
</dbReference>
<dbReference type="OrthoDB" id="9813550at2"/>
<dbReference type="GO" id="GO:0016758">
    <property type="term" value="F:hexosyltransferase activity"/>
    <property type="evidence" value="ECO:0007669"/>
    <property type="project" value="UniProtKB-ARBA"/>
</dbReference>
<keyword evidence="1" id="KW-0472">Membrane</keyword>
<feature type="transmembrane region" description="Helical" evidence="1">
    <location>
        <begin position="291"/>
        <end position="316"/>
    </location>
</feature>
<protein>
    <submittedName>
        <fullName evidence="3">Glycosyltransferase, catalytic subunit of cellulose synthase and poly-beta-1,6-N-acetylglucosamine synthase</fullName>
    </submittedName>
</protein>
<dbReference type="PANTHER" id="PTHR22916">
    <property type="entry name" value="GLYCOSYLTRANSFERASE"/>
    <property type="match status" value="1"/>
</dbReference>
<organism evidence="3 4">
    <name type="scientific">Capnocytophaga granulosa</name>
    <dbReference type="NCBI Taxonomy" id="45242"/>
    <lineage>
        <taxon>Bacteria</taxon>
        <taxon>Pseudomonadati</taxon>
        <taxon>Bacteroidota</taxon>
        <taxon>Flavobacteriia</taxon>
        <taxon>Flavobacteriales</taxon>
        <taxon>Flavobacteriaceae</taxon>
        <taxon>Capnocytophaga</taxon>
    </lineage>
</organism>
<keyword evidence="1" id="KW-1133">Transmembrane helix</keyword>
<keyword evidence="1" id="KW-0812">Transmembrane</keyword>
<dbReference type="Proteomes" id="UP000182771">
    <property type="component" value="Unassembled WGS sequence"/>
</dbReference>
<dbReference type="InterPro" id="IPR001173">
    <property type="entry name" value="Glyco_trans_2-like"/>
</dbReference>
<feature type="transmembrane region" description="Helical" evidence="1">
    <location>
        <begin position="262"/>
        <end position="279"/>
    </location>
</feature>
<evidence type="ECO:0000313" key="3">
    <source>
        <dbReference type="EMBL" id="SDX12282.1"/>
    </source>
</evidence>
<keyword evidence="3" id="KW-0808">Transferase</keyword>
<reference evidence="3 4" key="1">
    <citation type="submission" date="2016-10" db="EMBL/GenBank/DDBJ databases">
        <authorList>
            <person name="Varghese N."/>
            <person name="Submissions S."/>
        </authorList>
    </citation>
    <scope>NUCLEOTIDE SEQUENCE [LARGE SCALE GENOMIC DNA]</scope>
    <source>
        <strain evidence="3 4">DSM 11449</strain>
    </source>
</reference>
<dbReference type="GeneID" id="85018129"/>
<dbReference type="RefSeq" id="WP_016419328.1">
    <property type="nucleotide sequence ID" value="NZ_FNND01000009.1"/>
</dbReference>
<name>A0A1H2Z4C4_9FLAO</name>
<evidence type="ECO:0000313" key="4">
    <source>
        <dbReference type="Proteomes" id="UP000182771"/>
    </source>
</evidence>
<dbReference type="SUPFAM" id="SSF53448">
    <property type="entry name" value="Nucleotide-diphospho-sugar transferases"/>
    <property type="match status" value="1"/>
</dbReference>
<evidence type="ECO:0000259" key="2">
    <source>
        <dbReference type="Pfam" id="PF00535"/>
    </source>
</evidence>
<dbReference type="Gene3D" id="3.90.550.10">
    <property type="entry name" value="Spore Coat Polysaccharide Biosynthesis Protein SpsA, Chain A"/>
    <property type="match status" value="1"/>
</dbReference>